<protein>
    <submittedName>
        <fullName evidence="2">Hydrophobic surface binding protein A domain-containing protein</fullName>
    </submittedName>
</protein>
<dbReference type="Pfam" id="PF12296">
    <property type="entry name" value="HsbA"/>
    <property type="match status" value="1"/>
</dbReference>
<dbReference type="PANTHER" id="PTHR38123">
    <property type="entry name" value="CELL WALL SERINE-THREONINE-RICH GALACTOMANNOPROTEIN MP1 (AFU_ORTHOLOGUE AFUA_4G03240)"/>
    <property type="match status" value="1"/>
</dbReference>
<proteinExistence type="predicted"/>
<name>A0A179FYC1_METCM</name>
<feature type="signal peptide" evidence="1">
    <location>
        <begin position="1"/>
        <end position="17"/>
    </location>
</feature>
<evidence type="ECO:0000313" key="3">
    <source>
        <dbReference type="Proteomes" id="UP000078397"/>
    </source>
</evidence>
<dbReference type="GeneID" id="28857259"/>
<dbReference type="RefSeq" id="XP_018146496.1">
    <property type="nucleotide sequence ID" value="XM_018293265.1"/>
</dbReference>
<dbReference type="GO" id="GO:0005576">
    <property type="term" value="C:extracellular region"/>
    <property type="evidence" value="ECO:0007669"/>
    <property type="project" value="TreeGrafter"/>
</dbReference>
<dbReference type="AlphaFoldDB" id="A0A179FYC1"/>
<reference evidence="2 3" key="1">
    <citation type="journal article" date="2016" name="PLoS Pathog.">
        <title>Biosynthesis of antibiotic leucinostatins in bio-control fungus Purpureocillium lilacinum and their inhibition on phytophthora revealed by genome mining.</title>
        <authorList>
            <person name="Wang G."/>
            <person name="Liu Z."/>
            <person name="Lin R."/>
            <person name="Li E."/>
            <person name="Mao Z."/>
            <person name="Ling J."/>
            <person name="Yang Y."/>
            <person name="Yin W.B."/>
            <person name="Xie B."/>
        </authorList>
    </citation>
    <scope>NUCLEOTIDE SEQUENCE [LARGE SCALE GENOMIC DNA]</scope>
    <source>
        <strain evidence="2">170</strain>
    </source>
</reference>
<dbReference type="Proteomes" id="UP000078397">
    <property type="component" value="Unassembled WGS sequence"/>
</dbReference>
<evidence type="ECO:0000313" key="2">
    <source>
        <dbReference type="EMBL" id="OAQ69959.1"/>
    </source>
</evidence>
<evidence type="ECO:0000256" key="1">
    <source>
        <dbReference type="SAM" id="SignalP"/>
    </source>
</evidence>
<organism evidence="2 3">
    <name type="scientific">Pochonia chlamydosporia 170</name>
    <dbReference type="NCBI Taxonomy" id="1380566"/>
    <lineage>
        <taxon>Eukaryota</taxon>
        <taxon>Fungi</taxon>
        <taxon>Dikarya</taxon>
        <taxon>Ascomycota</taxon>
        <taxon>Pezizomycotina</taxon>
        <taxon>Sordariomycetes</taxon>
        <taxon>Hypocreomycetidae</taxon>
        <taxon>Hypocreales</taxon>
        <taxon>Clavicipitaceae</taxon>
        <taxon>Pochonia</taxon>
    </lineage>
</organism>
<dbReference type="EMBL" id="LSBJ02000002">
    <property type="protein sequence ID" value="OAQ69959.1"/>
    <property type="molecule type" value="Genomic_DNA"/>
</dbReference>
<accession>A0A179FYC1</accession>
<dbReference type="PANTHER" id="PTHR38123:SF1">
    <property type="entry name" value="HYDROPHOBIC SURFACE BINDING PROTEIN"/>
    <property type="match status" value="1"/>
</dbReference>
<dbReference type="KEGG" id="pchm:VFPPC_15512"/>
<dbReference type="OrthoDB" id="3485059at2759"/>
<feature type="chain" id="PRO_5008102156" evidence="1">
    <location>
        <begin position="18"/>
        <end position="178"/>
    </location>
</feature>
<dbReference type="InterPro" id="IPR021054">
    <property type="entry name" value="Cell_wall_mannoprotein_1"/>
</dbReference>
<keyword evidence="3" id="KW-1185">Reference proteome</keyword>
<comment type="caution">
    <text evidence="2">The sequence shown here is derived from an EMBL/GenBank/DDBJ whole genome shotgun (WGS) entry which is preliminary data.</text>
</comment>
<gene>
    <name evidence="2" type="ORF">VFPPC_15512</name>
</gene>
<sequence length="178" mass="18363">MISLTKLLLLVLPVTSASVIPRDINQVHHDITQELGPQWTSLNKDVNGFPASGLTGAVTIASSMTTLASMTNTATVNVKSGRSFDAAGGTTVIAELQAIIPTILSTLGTLGSQAPAWTSIPGGMALVLNQLQSLNKTSSDYLDAIKAAEPFPLQAGAVAVKVQIMGAFISAIAPYSSE</sequence>
<keyword evidence="1" id="KW-0732">Signal</keyword>